<gene>
    <name evidence="7" type="ORF">B0A49_06304</name>
</gene>
<feature type="domain" description="Protein kinase" evidence="6">
    <location>
        <begin position="1"/>
        <end position="165"/>
    </location>
</feature>
<dbReference type="PANTHER" id="PTHR11042:SF187">
    <property type="entry name" value="EUKARYOTIC TRANSLATION INITIATION FACTOR 2-ALPHA KINASE 2"/>
    <property type="match status" value="1"/>
</dbReference>
<dbReference type="InterPro" id="IPR050339">
    <property type="entry name" value="CC_SR_Kinase"/>
</dbReference>
<keyword evidence="2" id="KW-0547">Nucleotide-binding</keyword>
<evidence type="ECO:0000313" key="8">
    <source>
        <dbReference type="Proteomes" id="UP000308768"/>
    </source>
</evidence>
<evidence type="ECO:0000256" key="4">
    <source>
        <dbReference type="ARBA" id="ARBA00022840"/>
    </source>
</evidence>
<dbReference type="Gene3D" id="1.10.510.10">
    <property type="entry name" value="Transferase(Phosphotransferase) domain 1"/>
    <property type="match status" value="1"/>
</dbReference>
<dbReference type="InterPro" id="IPR008271">
    <property type="entry name" value="Ser/Thr_kinase_AS"/>
</dbReference>
<comment type="similarity">
    <text evidence="5">Belongs to the protein kinase superfamily. Ser/Thr protein kinase family. GCN2 subfamily.</text>
</comment>
<dbReference type="GO" id="GO:0005634">
    <property type="term" value="C:nucleus"/>
    <property type="evidence" value="ECO:0007669"/>
    <property type="project" value="TreeGrafter"/>
</dbReference>
<proteinExistence type="inferred from homology"/>
<keyword evidence="4" id="KW-0067">ATP-binding</keyword>
<accession>A0A4U0X485</accession>
<evidence type="ECO:0000256" key="3">
    <source>
        <dbReference type="ARBA" id="ARBA00022777"/>
    </source>
</evidence>
<evidence type="ECO:0000259" key="6">
    <source>
        <dbReference type="PROSITE" id="PS50011"/>
    </source>
</evidence>
<dbReference type="EMBL" id="NAJN01000640">
    <property type="protein sequence ID" value="TKA70487.1"/>
    <property type="molecule type" value="Genomic_DNA"/>
</dbReference>
<dbReference type="PROSITE" id="PS50011">
    <property type="entry name" value="PROTEIN_KINASE_DOM"/>
    <property type="match status" value="1"/>
</dbReference>
<dbReference type="InterPro" id="IPR011009">
    <property type="entry name" value="Kinase-like_dom_sf"/>
</dbReference>
<reference evidence="7 8" key="1">
    <citation type="submission" date="2017-03" db="EMBL/GenBank/DDBJ databases">
        <title>Genomes of endolithic fungi from Antarctica.</title>
        <authorList>
            <person name="Coleine C."/>
            <person name="Masonjones S."/>
            <person name="Stajich J.E."/>
        </authorList>
    </citation>
    <scope>NUCLEOTIDE SEQUENCE [LARGE SCALE GENOMIC DNA]</scope>
    <source>
        <strain evidence="7 8">CCFEE 5187</strain>
    </source>
</reference>
<evidence type="ECO:0000256" key="5">
    <source>
        <dbReference type="ARBA" id="ARBA00037982"/>
    </source>
</evidence>
<organism evidence="7 8">
    <name type="scientific">Cryomyces minteri</name>
    <dbReference type="NCBI Taxonomy" id="331657"/>
    <lineage>
        <taxon>Eukaryota</taxon>
        <taxon>Fungi</taxon>
        <taxon>Dikarya</taxon>
        <taxon>Ascomycota</taxon>
        <taxon>Pezizomycotina</taxon>
        <taxon>Dothideomycetes</taxon>
        <taxon>Dothideomycetes incertae sedis</taxon>
        <taxon>Cryomyces</taxon>
    </lineage>
</organism>
<dbReference type="InterPro" id="IPR000719">
    <property type="entry name" value="Prot_kinase_dom"/>
</dbReference>
<dbReference type="SMART" id="SM00220">
    <property type="entry name" value="S_TKc"/>
    <property type="match status" value="1"/>
</dbReference>
<dbReference type="OrthoDB" id="1405469at2759"/>
<evidence type="ECO:0000256" key="2">
    <source>
        <dbReference type="ARBA" id="ARBA00022741"/>
    </source>
</evidence>
<dbReference type="PANTHER" id="PTHR11042">
    <property type="entry name" value="EUKARYOTIC TRANSLATION INITIATION FACTOR 2-ALPHA KINASE EIF2-ALPHA KINASE -RELATED"/>
    <property type="match status" value="1"/>
</dbReference>
<dbReference type="Pfam" id="PF00069">
    <property type="entry name" value="Pkinase"/>
    <property type="match status" value="1"/>
</dbReference>
<dbReference type="AlphaFoldDB" id="A0A4U0X485"/>
<evidence type="ECO:0000313" key="7">
    <source>
        <dbReference type="EMBL" id="TKA70487.1"/>
    </source>
</evidence>
<dbReference type="GO" id="GO:0004694">
    <property type="term" value="F:eukaryotic translation initiation factor 2alpha kinase activity"/>
    <property type="evidence" value="ECO:0007669"/>
    <property type="project" value="TreeGrafter"/>
</dbReference>
<keyword evidence="3" id="KW-0418">Kinase</keyword>
<name>A0A4U0X485_9PEZI</name>
<dbReference type="GO" id="GO:0005524">
    <property type="term" value="F:ATP binding"/>
    <property type="evidence" value="ECO:0007669"/>
    <property type="project" value="UniProtKB-KW"/>
</dbReference>
<sequence length="165" mass="18436">MDGVEYLHSEGVVHRDLKPSNIFMSLHTGHVQKPLHLNLRIGDFGLVSAIAQPNAELPLTPSKAVGTEIYRPPSHYGFPNVKLDVFALGVIAFELLWKFDTRMERVDVLQKVKAGIFPSDFSTKTGDSDGKVEACIRSMLHSDERERPTCAEVRMQIEGILAKEH</sequence>
<dbReference type="Proteomes" id="UP000308768">
    <property type="component" value="Unassembled WGS sequence"/>
</dbReference>
<comment type="caution">
    <text evidence="7">The sequence shown here is derived from an EMBL/GenBank/DDBJ whole genome shotgun (WGS) entry which is preliminary data.</text>
</comment>
<keyword evidence="1" id="KW-0808">Transferase</keyword>
<protein>
    <recommendedName>
        <fullName evidence="6">Protein kinase domain-containing protein</fullName>
    </recommendedName>
</protein>
<dbReference type="PROSITE" id="PS00108">
    <property type="entry name" value="PROTEIN_KINASE_ST"/>
    <property type="match status" value="1"/>
</dbReference>
<evidence type="ECO:0000256" key="1">
    <source>
        <dbReference type="ARBA" id="ARBA00022679"/>
    </source>
</evidence>
<keyword evidence="8" id="KW-1185">Reference proteome</keyword>
<dbReference type="SUPFAM" id="SSF56112">
    <property type="entry name" value="Protein kinase-like (PK-like)"/>
    <property type="match status" value="1"/>
</dbReference>
<dbReference type="STRING" id="331657.A0A4U0X485"/>
<dbReference type="GO" id="GO:0005737">
    <property type="term" value="C:cytoplasm"/>
    <property type="evidence" value="ECO:0007669"/>
    <property type="project" value="TreeGrafter"/>
</dbReference>